<dbReference type="PROSITE" id="PS00583">
    <property type="entry name" value="PFKB_KINASES_1"/>
    <property type="match status" value="1"/>
</dbReference>
<evidence type="ECO:0000256" key="1">
    <source>
        <dbReference type="ARBA" id="ARBA00022679"/>
    </source>
</evidence>
<protein>
    <submittedName>
        <fullName evidence="4">Carbohydrate kinase</fullName>
    </submittedName>
</protein>
<dbReference type="PANTHER" id="PTHR42909">
    <property type="entry name" value="ZGC:136858"/>
    <property type="match status" value="1"/>
</dbReference>
<proteinExistence type="predicted"/>
<dbReference type="CDD" id="cd01941">
    <property type="entry name" value="YeiC_kinase_like"/>
    <property type="match status" value="1"/>
</dbReference>
<dbReference type="AlphaFoldDB" id="A0A2S9QES5"/>
<name>A0A2S9QES5_9HYPH</name>
<sequence>MVPSRGSMAYRPVLCAGGCVIDRVGETADAKERLYTSNIGTMRTSLGGVARNVAENLARLGVDVGLVSLVGDDLEGRRIVEESRRAGIDMSAVTPAAGATTASYTAIFSGEGELVIGLADMAIFDRIAPETIAARMAAFPSEGYLFADANLPPAALQAVAEAKGPRALACVPVSVQKLARLVPILAAIDILFLNLYEARALLGCEDEAENLAARLATGPVPLGLLTLGPRGALAWQKGKVTPIAALASRPTNVNGAGDALAGATLARLAAGDEFLTAARRAMAAAALTVESPQTVRSDLTMRAVLARYALSHPTETIAS</sequence>
<reference evidence="4 5" key="1">
    <citation type="submission" date="2018-02" db="EMBL/GenBank/DDBJ databases">
        <title>Whole genome sequencing of endophytic bacterium.</title>
        <authorList>
            <person name="Eedara R."/>
            <person name="Podile A.R."/>
        </authorList>
    </citation>
    <scope>NUCLEOTIDE SEQUENCE [LARGE SCALE GENOMIC DNA]</scope>
    <source>
        <strain evidence="4 5">RP1T</strain>
    </source>
</reference>
<dbReference type="InterPro" id="IPR011611">
    <property type="entry name" value="PfkB_dom"/>
</dbReference>
<dbReference type="Pfam" id="PF00294">
    <property type="entry name" value="PfkB"/>
    <property type="match status" value="1"/>
</dbReference>
<evidence type="ECO:0000256" key="2">
    <source>
        <dbReference type="ARBA" id="ARBA00022777"/>
    </source>
</evidence>
<dbReference type="GO" id="GO:0016301">
    <property type="term" value="F:kinase activity"/>
    <property type="evidence" value="ECO:0007669"/>
    <property type="project" value="UniProtKB-KW"/>
</dbReference>
<dbReference type="InterPro" id="IPR002173">
    <property type="entry name" value="Carboh/pur_kinase_PfkB_CS"/>
</dbReference>
<dbReference type="GO" id="GO:0004730">
    <property type="term" value="F:pseudouridylate synthase activity"/>
    <property type="evidence" value="ECO:0007669"/>
    <property type="project" value="TreeGrafter"/>
</dbReference>
<dbReference type="PANTHER" id="PTHR42909:SF4">
    <property type="entry name" value="CARBOHYDRATE KINASE, PFKB FAMILY"/>
    <property type="match status" value="1"/>
</dbReference>
<dbReference type="OrthoDB" id="9806249at2"/>
<gene>
    <name evidence="4" type="ORF">C5L14_08050</name>
</gene>
<dbReference type="Proteomes" id="UP000237682">
    <property type="component" value="Unassembled WGS sequence"/>
</dbReference>
<organism evidence="4 5">
    <name type="scientific">Labrys okinawensis</name>
    <dbReference type="NCBI Taxonomy" id="346911"/>
    <lineage>
        <taxon>Bacteria</taxon>
        <taxon>Pseudomonadati</taxon>
        <taxon>Pseudomonadota</taxon>
        <taxon>Alphaproteobacteria</taxon>
        <taxon>Hyphomicrobiales</taxon>
        <taxon>Xanthobacteraceae</taxon>
        <taxon>Labrys</taxon>
    </lineage>
</organism>
<feature type="domain" description="Carbohydrate kinase PfkB" evidence="3">
    <location>
        <begin position="13"/>
        <end position="296"/>
    </location>
</feature>
<evidence type="ECO:0000313" key="5">
    <source>
        <dbReference type="Proteomes" id="UP000237682"/>
    </source>
</evidence>
<dbReference type="GO" id="GO:0005737">
    <property type="term" value="C:cytoplasm"/>
    <property type="evidence" value="ECO:0007669"/>
    <property type="project" value="TreeGrafter"/>
</dbReference>
<dbReference type="SUPFAM" id="SSF53613">
    <property type="entry name" value="Ribokinase-like"/>
    <property type="match status" value="1"/>
</dbReference>
<dbReference type="EMBL" id="PUEJ01000003">
    <property type="protein sequence ID" value="PRH87853.1"/>
    <property type="molecule type" value="Genomic_DNA"/>
</dbReference>
<dbReference type="Gene3D" id="3.40.1190.20">
    <property type="match status" value="1"/>
</dbReference>
<evidence type="ECO:0000313" key="4">
    <source>
        <dbReference type="EMBL" id="PRH87853.1"/>
    </source>
</evidence>
<accession>A0A2S9QES5</accession>
<keyword evidence="1" id="KW-0808">Transferase</keyword>
<dbReference type="InterPro" id="IPR029056">
    <property type="entry name" value="Ribokinase-like"/>
</dbReference>
<keyword evidence="2 4" id="KW-0418">Kinase</keyword>
<keyword evidence="5" id="KW-1185">Reference proteome</keyword>
<comment type="caution">
    <text evidence="4">The sequence shown here is derived from an EMBL/GenBank/DDBJ whole genome shotgun (WGS) entry which is preliminary data.</text>
</comment>
<evidence type="ECO:0000259" key="3">
    <source>
        <dbReference type="Pfam" id="PF00294"/>
    </source>
</evidence>
<dbReference type="GO" id="GO:0016798">
    <property type="term" value="F:hydrolase activity, acting on glycosyl bonds"/>
    <property type="evidence" value="ECO:0007669"/>
    <property type="project" value="TreeGrafter"/>
</dbReference>